<dbReference type="RefSeq" id="WP_349241584.1">
    <property type="nucleotide sequence ID" value="NZ_JAVTTO010000003.1"/>
</dbReference>
<evidence type="ECO:0000313" key="2">
    <source>
        <dbReference type="Proteomes" id="UP001257277"/>
    </source>
</evidence>
<dbReference type="InterPro" id="IPR019587">
    <property type="entry name" value="Polyketide_cyclase/dehydratase"/>
</dbReference>
<dbReference type="SUPFAM" id="SSF55961">
    <property type="entry name" value="Bet v1-like"/>
    <property type="match status" value="1"/>
</dbReference>
<dbReference type="Gene3D" id="3.30.530.20">
    <property type="match status" value="1"/>
</dbReference>
<dbReference type="Pfam" id="PF10604">
    <property type="entry name" value="Polyketide_cyc2"/>
    <property type="match status" value="1"/>
</dbReference>
<name>A0ABU3LF21_9FLAO</name>
<keyword evidence="2" id="KW-1185">Reference proteome</keyword>
<reference evidence="1 2" key="1">
    <citation type="submission" date="2023-09" db="EMBL/GenBank/DDBJ databases">
        <title>Novel taxa isolated from Blanes Bay.</title>
        <authorList>
            <person name="Rey-Velasco X."/>
            <person name="Lucena T."/>
        </authorList>
    </citation>
    <scope>NUCLEOTIDE SEQUENCE [LARGE SCALE GENOMIC DNA]</scope>
    <source>
        <strain evidence="1 2">S356</strain>
    </source>
</reference>
<comment type="caution">
    <text evidence="1">The sequence shown here is derived from an EMBL/GenBank/DDBJ whole genome shotgun (WGS) entry which is preliminary data.</text>
</comment>
<sequence>MNFSITIKDTIRINADRETVWNFTQDPSLRSVWDRTVTKCELQQKRPQKVLRLKMLGGILTDLTYKLCRKPIKTSLKLTETRSWLFKGGGGSWKYHEFDGHTEWVQTNTLVFRHRLMYWLFSKPIYLILEKMTARSMRDAKKLIENN</sequence>
<dbReference type="EMBL" id="JAVTTO010000003">
    <property type="protein sequence ID" value="MDT7832324.1"/>
    <property type="molecule type" value="Genomic_DNA"/>
</dbReference>
<accession>A0ABU3LF21</accession>
<dbReference type="Proteomes" id="UP001257277">
    <property type="component" value="Unassembled WGS sequence"/>
</dbReference>
<protein>
    <submittedName>
        <fullName evidence="1">SRPBCC family protein</fullName>
    </submittedName>
</protein>
<dbReference type="CDD" id="cd07812">
    <property type="entry name" value="SRPBCC"/>
    <property type="match status" value="1"/>
</dbReference>
<dbReference type="InterPro" id="IPR023393">
    <property type="entry name" value="START-like_dom_sf"/>
</dbReference>
<proteinExistence type="predicted"/>
<gene>
    <name evidence="1" type="ORF">RQM59_08030</name>
</gene>
<evidence type="ECO:0000313" key="1">
    <source>
        <dbReference type="EMBL" id="MDT7832324.1"/>
    </source>
</evidence>
<organism evidence="1 2">
    <name type="scientific">Asprobacillus argus</name>
    <dbReference type="NCBI Taxonomy" id="3076534"/>
    <lineage>
        <taxon>Bacteria</taxon>
        <taxon>Pseudomonadati</taxon>
        <taxon>Bacteroidota</taxon>
        <taxon>Flavobacteriia</taxon>
        <taxon>Flavobacteriales</taxon>
        <taxon>Flavobacteriaceae</taxon>
        <taxon>Asprobacillus</taxon>
    </lineage>
</organism>